<reference evidence="4 5" key="1">
    <citation type="journal article" date="2019" name="Biochem. Eng. J.">
        <title>Metabolic engineering of the marine bacteria Neptunomonas concharum for the production of acetoin and meso-2,3-butanediol from acetate.</title>
        <authorList>
            <person name="Li W."/>
            <person name="Pu N."/>
            <person name="Liu C.-X."/>
            <person name="Yuan Q.-P."/>
            <person name="Li Z.-J."/>
        </authorList>
    </citation>
    <scope>NUCLEOTIDE SEQUENCE [LARGE SCALE GENOMIC DNA]</scope>
    <source>
        <strain evidence="4 5">JCM17730</strain>
    </source>
</reference>
<dbReference type="GO" id="GO:0042619">
    <property type="term" value="P:poly-hydroxybutyrate biosynthetic process"/>
    <property type="evidence" value="ECO:0007669"/>
    <property type="project" value="UniProtKB-KW"/>
</dbReference>
<accession>A0A5P1RAA6</accession>
<protein>
    <recommendedName>
        <fullName evidence="2">Poly(3-hydroxyalkanoate) polymerase subunit PhaE</fullName>
    </recommendedName>
</protein>
<dbReference type="OrthoDB" id="6115526at2"/>
<evidence type="ECO:0000313" key="5">
    <source>
        <dbReference type="Proteomes" id="UP000324760"/>
    </source>
</evidence>
<evidence type="ECO:0000256" key="2">
    <source>
        <dbReference type="ARBA" id="ARBA00019066"/>
    </source>
</evidence>
<dbReference type="AlphaFoldDB" id="A0A5P1RAA6"/>
<dbReference type="Proteomes" id="UP000324760">
    <property type="component" value="Chromosome"/>
</dbReference>
<dbReference type="UniPathway" id="UPA00917"/>
<sequence>MPNDINEQMQAMFRQQHALFKQWIEQNDASSSKHEFFAQDQARAAAIMTTHAAEFLQLGTALLAQLKSTTEKTDLATLLDLFCDQVQQKTGEALLSQWRIPEHLIDLFKTHSFQDDLFLENPVLKSVKALFNFPPAGAVHQYQENLQDGANYLSEYQAALTEYIDHYSQINLEANSGLLYELTEGENTIETLKGLHDLWVECYEKVYIKTLHTPSYQKSHARISNAVMRLRKYSYDIRDIYFEAAGLATRKGLDTALERQHLLRKQMRHVDRRLAAQEEDFNLPLFEQLHKTVISLSDEIDHLRSELTTLKQSSSVSSNNKVTMREKPEA</sequence>
<comment type="pathway">
    <text evidence="1">Biopolymer metabolism; poly-(R)-3-hydroxybutanoate biosynthesis.</text>
</comment>
<evidence type="ECO:0000256" key="1">
    <source>
        <dbReference type="ARBA" id="ARBA00004683"/>
    </source>
</evidence>
<evidence type="ECO:0000313" key="4">
    <source>
        <dbReference type="EMBL" id="QEQ96584.1"/>
    </source>
</evidence>
<dbReference type="RefSeq" id="WP_138987195.1">
    <property type="nucleotide sequence ID" value="NZ_CP043869.1"/>
</dbReference>
<dbReference type="KEGG" id="ncu:F0U83_07595"/>
<organism evidence="4 5">
    <name type="scientific">Neptunomonas concharum</name>
    <dbReference type="NCBI Taxonomy" id="1031538"/>
    <lineage>
        <taxon>Bacteria</taxon>
        <taxon>Pseudomonadati</taxon>
        <taxon>Pseudomonadota</taxon>
        <taxon>Gammaproteobacteria</taxon>
        <taxon>Oceanospirillales</taxon>
        <taxon>Oceanospirillaceae</taxon>
        <taxon>Neptunomonas</taxon>
    </lineage>
</organism>
<keyword evidence="3" id="KW-0583">PHB biosynthesis</keyword>
<keyword evidence="5" id="KW-1185">Reference proteome</keyword>
<name>A0A5P1RAA6_9GAMM</name>
<proteinExistence type="predicted"/>
<dbReference type="Pfam" id="PF09712">
    <property type="entry name" value="PHA_synth_III_E"/>
    <property type="match status" value="1"/>
</dbReference>
<gene>
    <name evidence="4" type="ORF">F0U83_07595</name>
</gene>
<evidence type="ECO:0000256" key="3">
    <source>
        <dbReference type="ARBA" id="ARBA00022752"/>
    </source>
</evidence>
<dbReference type="EMBL" id="CP043869">
    <property type="protein sequence ID" value="QEQ96584.1"/>
    <property type="molecule type" value="Genomic_DNA"/>
</dbReference>
<dbReference type="InterPro" id="IPR010123">
    <property type="entry name" value="PHA_synth_III_E"/>
</dbReference>